<dbReference type="GO" id="GO:0030247">
    <property type="term" value="F:polysaccharide binding"/>
    <property type="evidence" value="ECO:0007669"/>
    <property type="project" value="InterPro"/>
</dbReference>
<protein>
    <recommendedName>
        <fullName evidence="4">cellulase</fullName>
        <ecNumber evidence="4">3.2.1.4</ecNumber>
    </recommendedName>
</protein>
<accession>A0A6J6ZFU0</accession>
<keyword evidence="6" id="KW-0732">Signal</keyword>
<evidence type="ECO:0000256" key="13">
    <source>
        <dbReference type="ARBA" id="ARBA00023326"/>
    </source>
</evidence>
<evidence type="ECO:0000256" key="9">
    <source>
        <dbReference type="ARBA" id="ARBA00023069"/>
    </source>
</evidence>
<dbReference type="AlphaFoldDB" id="A0A6J6ZFU0"/>
<dbReference type="Gene3D" id="3.20.20.80">
    <property type="entry name" value="Glycosidases"/>
    <property type="match status" value="1"/>
</dbReference>
<evidence type="ECO:0000256" key="6">
    <source>
        <dbReference type="ARBA" id="ARBA00022729"/>
    </source>
</evidence>
<organism evidence="15">
    <name type="scientific">freshwater metagenome</name>
    <dbReference type="NCBI Taxonomy" id="449393"/>
    <lineage>
        <taxon>unclassified sequences</taxon>
        <taxon>metagenomes</taxon>
        <taxon>ecological metagenomes</taxon>
    </lineage>
</organism>
<dbReference type="InterPro" id="IPR053879">
    <property type="entry name" value="HYDIN_VesB_CFA65-like_Ig"/>
</dbReference>
<keyword evidence="9" id="KW-0969">Cilium</keyword>
<dbReference type="GO" id="GO:0005737">
    <property type="term" value="C:cytoplasm"/>
    <property type="evidence" value="ECO:0007669"/>
    <property type="project" value="UniProtKB-SubCell"/>
</dbReference>
<dbReference type="InterPro" id="IPR019028">
    <property type="entry name" value="CBM_49"/>
</dbReference>
<dbReference type="EMBL" id="CAFABE010000002">
    <property type="protein sequence ID" value="CAB4816247.1"/>
    <property type="molecule type" value="Genomic_DNA"/>
</dbReference>
<dbReference type="InterPro" id="IPR013783">
    <property type="entry name" value="Ig-like_fold"/>
</dbReference>
<name>A0A6J6ZFU0_9ZZZZ</name>
<evidence type="ECO:0000256" key="8">
    <source>
        <dbReference type="ARBA" id="ARBA00023001"/>
    </source>
</evidence>
<dbReference type="Pfam" id="PF00150">
    <property type="entry name" value="Cellulase"/>
    <property type="match status" value="1"/>
</dbReference>
<dbReference type="SUPFAM" id="SSF49384">
    <property type="entry name" value="Carbohydrate-binding domain"/>
    <property type="match status" value="1"/>
</dbReference>
<dbReference type="GO" id="GO:0005929">
    <property type="term" value="C:cilium"/>
    <property type="evidence" value="ECO:0007669"/>
    <property type="project" value="UniProtKB-SubCell"/>
</dbReference>
<comment type="catalytic activity">
    <reaction evidence="1">
        <text>Endohydrolysis of (1-&gt;4)-beta-D-glucosidic linkages in cellulose, lichenin and cereal beta-D-glucans.</text>
        <dbReference type="EC" id="3.2.1.4"/>
    </reaction>
</comment>
<keyword evidence="5" id="KW-0963">Cytoplasm</keyword>
<dbReference type="PROSITE" id="PS00659">
    <property type="entry name" value="GLYCOSYL_HYDROL_F5"/>
    <property type="match status" value="1"/>
</dbReference>
<dbReference type="Pfam" id="PF00553">
    <property type="entry name" value="CBM_2"/>
    <property type="match status" value="1"/>
</dbReference>
<dbReference type="GO" id="GO:0030245">
    <property type="term" value="P:cellulose catabolic process"/>
    <property type="evidence" value="ECO:0007669"/>
    <property type="project" value="UniProtKB-KW"/>
</dbReference>
<dbReference type="InterPro" id="IPR018087">
    <property type="entry name" value="Glyco_hydro_5_CS"/>
</dbReference>
<keyword evidence="8" id="KW-0136">Cellulose degradation</keyword>
<dbReference type="PANTHER" id="PTHR34142">
    <property type="entry name" value="ENDO-BETA-1,4-GLUCANASE A"/>
    <property type="match status" value="1"/>
</dbReference>
<evidence type="ECO:0000256" key="11">
    <source>
        <dbReference type="ARBA" id="ARBA00023277"/>
    </source>
</evidence>
<reference evidence="15" key="1">
    <citation type="submission" date="2020-05" db="EMBL/GenBank/DDBJ databases">
        <authorList>
            <person name="Chiriac C."/>
            <person name="Salcher M."/>
            <person name="Ghai R."/>
            <person name="Kavagutti S V."/>
        </authorList>
    </citation>
    <scope>NUCLEOTIDE SEQUENCE</scope>
</reference>
<dbReference type="NCBIfam" id="NF012200">
    <property type="entry name" value="choice_anch_D"/>
    <property type="match status" value="1"/>
</dbReference>
<dbReference type="SMART" id="SM01063">
    <property type="entry name" value="CBM49"/>
    <property type="match status" value="1"/>
</dbReference>
<dbReference type="EMBL" id="CAFBLT010000001">
    <property type="protein sequence ID" value="CAB4875881.1"/>
    <property type="molecule type" value="Genomic_DNA"/>
</dbReference>
<evidence type="ECO:0000313" key="15">
    <source>
        <dbReference type="EMBL" id="CAB4816247.1"/>
    </source>
</evidence>
<dbReference type="InterPro" id="IPR012291">
    <property type="entry name" value="CBM2_carb-bd_dom_sf"/>
</dbReference>
<keyword evidence="7" id="KW-0378">Hydrolase</keyword>
<dbReference type="InterPro" id="IPR017853">
    <property type="entry name" value="GH"/>
</dbReference>
<evidence type="ECO:0000313" key="16">
    <source>
        <dbReference type="EMBL" id="CAB4875881.1"/>
    </source>
</evidence>
<dbReference type="PROSITE" id="PS51173">
    <property type="entry name" value="CBM2"/>
    <property type="match status" value="1"/>
</dbReference>
<evidence type="ECO:0000256" key="10">
    <source>
        <dbReference type="ARBA" id="ARBA00023273"/>
    </source>
</evidence>
<keyword evidence="13" id="KW-0624">Polysaccharide degradation</keyword>
<dbReference type="Gene3D" id="2.60.40.290">
    <property type="match status" value="1"/>
</dbReference>
<proteinExistence type="predicted"/>
<dbReference type="EMBL" id="CAFBPM010000016">
    <property type="protein sequence ID" value="CAB5029169.1"/>
    <property type="molecule type" value="Genomic_DNA"/>
</dbReference>
<keyword evidence="11" id="KW-0119">Carbohydrate metabolism</keyword>
<dbReference type="InterPro" id="IPR001919">
    <property type="entry name" value="CBD2"/>
</dbReference>
<dbReference type="SUPFAM" id="SSF51445">
    <property type="entry name" value="(Trans)glycosidases"/>
    <property type="match status" value="1"/>
</dbReference>
<dbReference type="InterPro" id="IPR008965">
    <property type="entry name" value="CBM2/CBM3_carb-bd_dom_sf"/>
</dbReference>
<evidence type="ECO:0000259" key="14">
    <source>
        <dbReference type="PROSITE" id="PS51173"/>
    </source>
</evidence>
<evidence type="ECO:0000256" key="7">
    <source>
        <dbReference type="ARBA" id="ARBA00022801"/>
    </source>
</evidence>
<feature type="domain" description="CBM2" evidence="14">
    <location>
        <begin position="493"/>
        <end position="609"/>
    </location>
</feature>
<dbReference type="EC" id="3.2.1.4" evidence="4"/>
<evidence type="ECO:0000256" key="3">
    <source>
        <dbReference type="ARBA" id="ARBA00004496"/>
    </source>
</evidence>
<gene>
    <name evidence="15" type="ORF">UFOPK3164_00082</name>
    <name evidence="16" type="ORF">UFOPK3427_01124</name>
    <name evidence="17" type="ORF">UFOPK4112_01462</name>
</gene>
<comment type="subcellular location">
    <subcellularLocation>
        <location evidence="2">Cell projection</location>
        <location evidence="2">Cilium</location>
    </subcellularLocation>
    <subcellularLocation>
        <location evidence="3">Cytoplasm</location>
    </subcellularLocation>
</comment>
<dbReference type="Pfam" id="PF22544">
    <property type="entry name" value="HYDIN_VesB_CFA65-like_Ig"/>
    <property type="match status" value="1"/>
</dbReference>
<evidence type="ECO:0000256" key="1">
    <source>
        <dbReference type="ARBA" id="ARBA00000966"/>
    </source>
</evidence>
<dbReference type="PANTHER" id="PTHR34142:SF1">
    <property type="entry name" value="GLYCOSIDE HYDROLASE FAMILY 5 DOMAIN-CONTAINING PROTEIN"/>
    <property type="match status" value="1"/>
</dbReference>
<evidence type="ECO:0000256" key="5">
    <source>
        <dbReference type="ARBA" id="ARBA00022490"/>
    </source>
</evidence>
<dbReference type="Gene3D" id="2.60.40.10">
    <property type="entry name" value="Immunoglobulins"/>
    <property type="match status" value="1"/>
</dbReference>
<keyword evidence="12" id="KW-0326">Glycosidase</keyword>
<evidence type="ECO:0000313" key="17">
    <source>
        <dbReference type="EMBL" id="CAB5029169.1"/>
    </source>
</evidence>
<dbReference type="SMART" id="SM00637">
    <property type="entry name" value="CBD_II"/>
    <property type="match status" value="1"/>
</dbReference>
<dbReference type="GO" id="GO:0008810">
    <property type="term" value="F:cellulase activity"/>
    <property type="evidence" value="ECO:0007669"/>
    <property type="project" value="UniProtKB-EC"/>
</dbReference>
<evidence type="ECO:0000256" key="2">
    <source>
        <dbReference type="ARBA" id="ARBA00004138"/>
    </source>
</evidence>
<sequence>MRNFKGFRAVALSTALLVGSGGLTMAASTIGAMPAGAATPVSVSVVGNHLVNGSGQTVRLLGANRSGTEYACSQGWGLSDGPNTSTAVATMSTWKINAVRVPLNEDCWLGINGVNAAYSGANYQNAISSYVTTLQAKGFVPILDLHWNAPGTQLASSQQLMADADHSPAFWTSVATTFKSNPGVIFDLYNEPHDVSWPCWLNGCTTSGGWNSAGMQQLVNAVRATGATQPIMLGGLNWGGDLTQWLQYKPNDPLNQLIASDHTYNFSQYNTVANWDAVIAPVAAVVPVVTGELGENDCAHGFIDQYMAWADAHGVSYLGWTWNSTASGWSCGSGPALIADYNGTPSPFGVGLQTHLLALGGGGTFGSGTGTGGGTTPPPATPGISFSPTALTLPATTVGASSAAQSVTVTNTGSANLTVSSATLSGANANDFMVSSNTCGTVGSGATCAVAVTFKPTAAGTRSATLSFADNAAASPQTVSITGTASAPVTPPTPPPTGSLSVVYHVVNQWPGGLQASITITNKGSTTIGSATSPWVLKFQLPSTMSVTSLWNATGTFGTAGSILNVTATGPNWQPTIAPGQSWSVGYVTNNGVSAPSSCSINGAACTFVAG</sequence>
<keyword evidence="10" id="KW-0966">Cell projection</keyword>
<evidence type="ECO:0000256" key="4">
    <source>
        <dbReference type="ARBA" id="ARBA00012601"/>
    </source>
</evidence>
<dbReference type="InterPro" id="IPR001547">
    <property type="entry name" value="Glyco_hydro_5"/>
</dbReference>
<evidence type="ECO:0000256" key="12">
    <source>
        <dbReference type="ARBA" id="ARBA00023295"/>
    </source>
</evidence>